<dbReference type="Gene3D" id="2.60.40.1080">
    <property type="match status" value="1"/>
</dbReference>
<dbReference type="SMART" id="SM00635">
    <property type="entry name" value="BID_2"/>
    <property type="match status" value="2"/>
</dbReference>
<evidence type="ECO:0000313" key="2">
    <source>
        <dbReference type="EMBL" id="SFT18553.1"/>
    </source>
</evidence>
<proteinExistence type="predicted"/>
<accession>A0A1I6VXY5</accession>
<dbReference type="RefSeq" id="WP_139227637.1">
    <property type="nucleotide sequence ID" value="NZ_FOZZ01000019.1"/>
</dbReference>
<reference evidence="2 3" key="1">
    <citation type="submission" date="2016-10" db="EMBL/GenBank/DDBJ databases">
        <authorList>
            <person name="de Groot N.N."/>
        </authorList>
    </citation>
    <scope>NUCLEOTIDE SEQUENCE [LARGE SCALE GENOMIC DNA]</scope>
    <source>
        <strain evidence="2 3">DSM 22789</strain>
    </source>
</reference>
<dbReference type="Proteomes" id="UP000198785">
    <property type="component" value="Unassembled WGS sequence"/>
</dbReference>
<feature type="domain" description="BIG2" evidence="1">
    <location>
        <begin position="154"/>
        <end position="227"/>
    </location>
</feature>
<dbReference type="SUPFAM" id="SSF49373">
    <property type="entry name" value="Invasin/intimin cell-adhesion fragments"/>
    <property type="match status" value="1"/>
</dbReference>
<dbReference type="EMBL" id="FOZZ01000019">
    <property type="protein sequence ID" value="SFT18553.1"/>
    <property type="molecule type" value="Genomic_DNA"/>
</dbReference>
<sequence length="324" mass="32776">MIQGGTYEFKIAIADAGDRNLDAGVFVSKIEGVFGADLAIQKAVDKSTPCIGDIVEFTLTAKNVGPADATGVQVTDLLPSGFEYDSHTAPSGTTYTPSTGIWNIGNLALYGERVLKIRAKVKSAGVYTNQATITGTKNDPDATNDKAQVTVVPSVPQITIGTGGATICAGSTTQLTGSGTPATSGAWTSSNPSVATVNNSGLVTGVSDGTATITYKNANGCTANVVVDVKPKPTVNVVDNKDFCNGASSPVVTFGSNVTGTTYSWTNDNTSIGLAASGTGNLPAFTATNTGTSPITATITVTPSANGCTGTPRTFTIKVNPTAT</sequence>
<dbReference type="InterPro" id="IPR013783">
    <property type="entry name" value="Ig-like_fold"/>
</dbReference>
<dbReference type="STRING" id="683125.SAMN05660206_11943"/>
<protein>
    <submittedName>
        <fullName evidence="2">Conserved repeat domain-containing protein</fullName>
    </submittedName>
</protein>
<organism evidence="2 3">
    <name type="scientific">Sphingobacterium wenxiniae</name>
    <dbReference type="NCBI Taxonomy" id="683125"/>
    <lineage>
        <taxon>Bacteria</taxon>
        <taxon>Pseudomonadati</taxon>
        <taxon>Bacteroidota</taxon>
        <taxon>Sphingobacteriia</taxon>
        <taxon>Sphingobacteriales</taxon>
        <taxon>Sphingobacteriaceae</taxon>
        <taxon>Sphingobacterium</taxon>
    </lineage>
</organism>
<dbReference type="OrthoDB" id="634921at2"/>
<dbReference type="AlphaFoldDB" id="A0A1I6VXY5"/>
<feature type="non-terminal residue" evidence="2">
    <location>
        <position position="324"/>
    </location>
</feature>
<dbReference type="InterPro" id="IPR008964">
    <property type="entry name" value="Invasin/intimin_cell_adhesion"/>
</dbReference>
<dbReference type="InterPro" id="IPR001434">
    <property type="entry name" value="OmcB-like_DUF11"/>
</dbReference>
<dbReference type="PANTHER" id="PTHR34819">
    <property type="entry name" value="LARGE CYSTEINE-RICH PERIPLASMIC PROTEIN OMCB"/>
    <property type="match status" value="1"/>
</dbReference>
<dbReference type="Pfam" id="PF02368">
    <property type="entry name" value="Big_2"/>
    <property type="match status" value="1"/>
</dbReference>
<keyword evidence="3" id="KW-1185">Reference proteome</keyword>
<evidence type="ECO:0000259" key="1">
    <source>
        <dbReference type="SMART" id="SM00635"/>
    </source>
</evidence>
<dbReference type="InterPro" id="IPR047589">
    <property type="entry name" value="DUF11_rpt"/>
</dbReference>
<dbReference type="InterPro" id="IPR051172">
    <property type="entry name" value="Chlamydia_OmcB"/>
</dbReference>
<dbReference type="InterPro" id="IPR003343">
    <property type="entry name" value="Big_2"/>
</dbReference>
<gene>
    <name evidence="2" type="ORF">SAMN05660206_11943</name>
</gene>
<dbReference type="NCBIfam" id="TIGR01451">
    <property type="entry name" value="B_ant_repeat"/>
    <property type="match status" value="1"/>
</dbReference>
<dbReference type="Pfam" id="PF01345">
    <property type="entry name" value="DUF11"/>
    <property type="match status" value="1"/>
</dbReference>
<dbReference type="PANTHER" id="PTHR34819:SF3">
    <property type="entry name" value="CELL SURFACE PROTEIN"/>
    <property type="match status" value="1"/>
</dbReference>
<name>A0A1I6VXY5_9SPHI</name>
<feature type="domain" description="BIG2" evidence="1">
    <location>
        <begin position="231"/>
        <end position="309"/>
    </location>
</feature>
<dbReference type="Gene3D" id="2.60.40.10">
    <property type="entry name" value="Immunoglobulins"/>
    <property type="match status" value="1"/>
</dbReference>
<evidence type="ECO:0000313" key="3">
    <source>
        <dbReference type="Proteomes" id="UP000198785"/>
    </source>
</evidence>